<reference evidence="6 7" key="1">
    <citation type="submission" date="2020-08" db="EMBL/GenBank/DDBJ databases">
        <title>Genomic Encyclopedia of Type Strains, Phase IV (KMG-IV): sequencing the most valuable type-strain genomes for metagenomic binning, comparative biology and taxonomic classification.</title>
        <authorList>
            <person name="Goeker M."/>
        </authorList>
    </citation>
    <scope>NUCLEOTIDE SEQUENCE [LARGE SCALE GENOMIC DNA]</scope>
    <source>
        <strain evidence="6 7">DSM 22368</strain>
    </source>
</reference>
<name>A0A7X0JSA2_9GAMM</name>
<accession>A0A7X0JSA2</accession>
<proteinExistence type="predicted"/>
<sequence>MARPQSIPTDQLLKSAMAQFWQHGYLATSLQDLQRISGLPASSLYNRFGSKAQLFEAVLEQYVQKVVKGRCDKYLMAGTGLEGIQQYVASALNDPNAHWGCLLVNSQAQLEHIPEAAIALIREAGQLVCGALRQALEDAEAKEEIASGQNLSLLCEQLALFIQGLLLQSTLPHSRPKEQKVALMLAQQLRANNFSGDVS</sequence>
<gene>
    <name evidence="6" type="ORF">HNR48_000699</name>
</gene>
<evidence type="ECO:0000256" key="4">
    <source>
        <dbReference type="PROSITE-ProRule" id="PRU00335"/>
    </source>
</evidence>
<dbReference type="RefSeq" id="WP_167202724.1">
    <property type="nucleotide sequence ID" value="NZ_JAAONY010000001.1"/>
</dbReference>
<dbReference type="AlphaFoldDB" id="A0A7X0JSA2"/>
<dbReference type="Proteomes" id="UP000528457">
    <property type="component" value="Unassembled WGS sequence"/>
</dbReference>
<feature type="DNA-binding region" description="H-T-H motif" evidence="4">
    <location>
        <begin position="29"/>
        <end position="48"/>
    </location>
</feature>
<dbReference type="FunCoup" id="A0A7X0JSA2">
    <property type="interactions" value="47"/>
</dbReference>
<organism evidence="6 7">
    <name type="scientific">Pseudoteredinibacter isoporae</name>
    <dbReference type="NCBI Taxonomy" id="570281"/>
    <lineage>
        <taxon>Bacteria</taxon>
        <taxon>Pseudomonadati</taxon>
        <taxon>Pseudomonadota</taxon>
        <taxon>Gammaproteobacteria</taxon>
        <taxon>Cellvibrionales</taxon>
        <taxon>Cellvibrionaceae</taxon>
        <taxon>Pseudoteredinibacter</taxon>
    </lineage>
</organism>
<dbReference type="EMBL" id="JACHHT010000001">
    <property type="protein sequence ID" value="MBB6520421.1"/>
    <property type="molecule type" value="Genomic_DNA"/>
</dbReference>
<keyword evidence="1" id="KW-0805">Transcription regulation</keyword>
<dbReference type="SUPFAM" id="SSF46689">
    <property type="entry name" value="Homeodomain-like"/>
    <property type="match status" value="1"/>
</dbReference>
<keyword evidence="7" id="KW-1185">Reference proteome</keyword>
<dbReference type="InterPro" id="IPR001647">
    <property type="entry name" value="HTH_TetR"/>
</dbReference>
<dbReference type="PROSITE" id="PS50977">
    <property type="entry name" value="HTH_TETR_2"/>
    <property type="match status" value="1"/>
</dbReference>
<dbReference type="SUPFAM" id="SSF48498">
    <property type="entry name" value="Tetracyclin repressor-like, C-terminal domain"/>
    <property type="match status" value="1"/>
</dbReference>
<dbReference type="Pfam" id="PF00440">
    <property type="entry name" value="TetR_N"/>
    <property type="match status" value="1"/>
</dbReference>
<evidence type="ECO:0000313" key="7">
    <source>
        <dbReference type="Proteomes" id="UP000528457"/>
    </source>
</evidence>
<keyword evidence="2 4" id="KW-0238">DNA-binding</keyword>
<feature type="domain" description="HTH tetR-type" evidence="5">
    <location>
        <begin position="6"/>
        <end position="66"/>
    </location>
</feature>
<dbReference type="PANTHER" id="PTHR47506">
    <property type="entry name" value="TRANSCRIPTIONAL REGULATORY PROTEIN"/>
    <property type="match status" value="1"/>
</dbReference>
<dbReference type="Gene3D" id="1.10.10.60">
    <property type="entry name" value="Homeodomain-like"/>
    <property type="match status" value="1"/>
</dbReference>
<dbReference type="InterPro" id="IPR009057">
    <property type="entry name" value="Homeodomain-like_sf"/>
</dbReference>
<evidence type="ECO:0000313" key="6">
    <source>
        <dbReference type="EMBL" id="MBB6520421.1"/>
    </source>
</evidence>
<dbReference type="Gene3D" id="1.10.357.10">
    <property type="entry name" value="Tetracycline Repressor, domain 2"/>
    <property type="match status" value="1"/>
</dbReference>
<evidence type="ECO:0000256" key="2">
    <source>
        <dbReference type="ARBA" id="ARBA00023125"/>
    </source>
</evidence>
<keyword evidence="3" id="KW-0804">Transcription</keyword>
<dbReference type="GO" id="GO:0003677">
    <property type="term" value="F:DNA binding"/>
    <property type="evidence" value="ECO:0007669"/>
    <property type="project" value="UniProtKB-UniRule"/>
</dbReference>
<protein>
    <submittedName>
        <fullName evidence="6">TetR/AcrR family transcriptional repressor of nem operon</fullName>
    </submittedName>
</protein>
<evidence type="ECO:0000256" key="1">
    <source>
        <dbReference type="ARBA" id="ARBA00023015"/>
    </source>
</evidence>
<evidence type="ECO:0000256" key="3">
    <source>
        <dbReference type="ARBA" id="ARBA00023163"/>
    </source>
</evidence>
<comment type="caution">
    <text evidence="6">The sequence shown here is derived from an EMBL/GenBank/DDBJ whole genome shotgun (WGS) entry which is preliminary data.</text>
</comment>
<dbReference type="InParanoid" id="A0A7X0JSA2"/>
<dbReference type="InterPro" id="IPR036271">
    <property type="entry name" value="Tet_transcr_reg_TetR-rel_C_sf"/>
</dbReference>
<evidence type="ECO:0000259" key="5">
    <source>
        <dbReference type="PROSITE" id="PS50977"/>
    </source>
</evidence>
<dbReference type="PANTHER" id="PTHR47506:SF1">
    <property type="entry name" value="HTH-TYPE TRANSCRIPTIONAL REGULATOR YJDC"/>
    <property type="match status" value="1"/>
</dbReference>